<dbReference type="Proteomes" id="UP000054359">
    <property type="component" value="Unassembled WGS sequence"/>
</dbReference>
<keyword evidence="1" id="KW-0732">Signal</keyword>
<organism evidence="2 3">
    <name type="scientific">Stegodyphus mimosarum</name>
    <name type="common">African social velvet spider</name>
    <dbReference type="NCBI Taxonomy" id="407821"/>
    <lineage>
        <taxon>Eukaryota</taxon>
        <taxon>Metazoa</taxon>
        <taxon>Ecdysozoa</taxon>
        <taxon>Arthropoda</taxon>
        <taxon>Chelicerata</taxon>
        <taxon>Arachnida</taxon>
        <taxon>Araneae</taxon>
        <taxon>Araneomorphae</taxon>
        <taxon>Entelegynae</taxon>
        <taxon>Eresoidea</taxon>
        <taxon>Eresidae</taxon>
        <taxon>Stegodyphus</taxon>
    </lineage>
</organism>
<protein>
    <submittedName>
        <fullName evidence="2">Uncharacterized protein</fullName>
    </submittedName>
</protein>
<name>A0A087TUA1_STEMI</name>
<evidence type="ECO:0000313" key="2">
    <source>
        <dbReference type="EMBL" id="KFM68690.1"/>
    </source>
</evidence>
<dbReference type="OMA" id="AANDECI"/>
<gene>
    <name evidence="2" type="ORF">X975_18338</name>
</gene>
<feature type="signal peptide" evidence="1">
    <location>
        <begin position="1"/>
        <end position="17"/>
    </location>
</feature>
<reference evidence="2 3" key="1">
    <citation type="submission" date="2013-11" db="EMBL/GenBank/DDBJ databases">
        <title>Genome sequencing of Stegodyphus mimosarum.</title>
        <authorList>
            <person name="Bechsgaard J."/>
        </authorList>
    </citation>
    <scope>NUCLEOTIDE SEQUENCE [LARGE SCALE GENOMIC DNA]</scope>
</reference>
<feature type="chain" id="PRO_5001829961" evidence="1">
    <location>
        <begin position="18"/>
        <end position="232"/>
    </location>
</feature>
<accession>A0A087TUA1</accession>
<evidence type="ECO:0000313" key="3">
    <source>
        <dbReference type="Proteomes" id="UP000054359"/>
    </source>
</evidence>
<keyword evidence="3" id="KW-1185">Reference proteome</keyword>
<dbReference type="OrthoDB" id="6418151at2759"/>
<evidence type="ECO:0000256" key="1">
    <source>
        <dbReference type="SAM" id="SignalP"/>
    </source>
</evidence>
<dbReference type="EMBL" id="KK116757">
    <property type="protein sequence ID" value="KFM68690.1"/>
    <property type="molecule type" value="Genomic_DNA"/>
</dbReference>
<dbReference type="AlphaFoldDB" id="A0A087TUA1"/>
<sequence length="232" mass="27071">MRIFCFALFLGITGILGLDELCSKNPASVCRNNNLNVTIAKDVEELMELCPRYIDYVECLGHYDRTCAEGGHGIFFQPHGYKNLHGVLLDLCDSESNIHKDYAANDECISKVVDDHYSFYMEEANDTYNAYIEKKETSDKSPFQERSDHEKAENRECLKTSLAIHWLLKKTHDTCSPEARNVLLKLLHKSDYLRYLCGEYDILELHNSFTKFVRKTQTKEEREMMRETFHFQ</sequence>
<feature type="non-terminal residue" evidence="2">
    <location>
        <position position="232"/>
    </location>
</feature>
<proteinExistence type="predicted"/>